<accession>A0A6A5SLJ7</accession>
<dbReference type="Proteomes" id="UP000800038">
    <property type="component" value="Unassembled WGS sequence"/>
</dbReference>
<dbReference type="OrthoDB" id="10473369at2759"/>
<dbReference type="AlphaFoldDB" id="A0A6A5SLJ7"/>
<evidence type="ECO:0000313" key="2">
    <source>
        <dbReference type="EMBL" id="KAF1938207.1"/>
    </source>
</evidence>
<name>A0A6A5SLJ7_9PLEO</name>
<keyword evidence="3" id="KW-1185">Reference proteome</keyword>
<protein>
    <submittedName>
        <fullName evidence="2">Uncharacterized protein</fullName>
    </submittedName>
</protein>
<dbReference type="EMBL" id="ML976111">
    <property type="protein sequence ID" value="KAF1938207.1"/>
    <property type="molecule type" value="Genomic_DNA"/>
</dbReference>
<proteinExistence type="predicted"/>
<reference evidence="2" key="1">
    <citation type="journal article" date="2020" name="Stud. Mycol.">
        <title>101 Dothideomycetes genomes: a test case for predicting lifestyles and emergence of pathogens.</title>
        <authorList>
            <person name="Haridas S."/>
            <person name="Albert R."/>
            <person name="Binder M."/>
            <person name="Bloem J."/>
            <person name="Labutti K."/>
            <person name="Salamov A."/>
            <person name="Andreopoulos B."/>
            <person name="Baker S."/>
            <person name="Barry K."/>
            <person name="Bills G."/>
            <person name="Bluhm B."/>
            <person name="Cannon C."/>
            <person name="Castanera R."/>
            <person name="Culley D."/>
            <person name="Daum C."/>
            <person name="Ezra D."/>
            <person name="Gonzalez J."/>
            <person name="Henrissat B."/>
            <person name="Kuo A."/>
            <person name="Liang C."/>
            <person name="Lipzen A."/>
            <person name="Lutzoni F."/>
            <person name="Magnuson J."/>
            <person name="Mondo S."/>
            <person name="Nolan M."/>
            <person name="Ohm R."/>
            <person name="Pangilinan J."/>
            <person name="Park H.-J."/>
            <person name="Ramirez L."/>
            <person name="Alfaro M."/>
            <person name="Sun H."/>
            <person name="Tritt A."/>
            <person name="Yoshinaga Y."/>
            <person name="Zwiers L.-H."/>
            <person name="Turgeon B."/>
            <person name="Goodwin S."/>
            <person name="Spatafora J."/>
            <person name="Crous P."/>
            <person name="Grigoriev I."/>
        </authorList>
    </citation>
    <scope>NUCLEOTIDE SEQUENCE</scope>
    <source>
        <strain evidence="2">CBS 161.51</strain>
    </source>
</reference>
<dbReference type="Gene3D" id="3.60.130.30">
    <property type="match status" value="1"/>
</dbReference>
<sequence>MHRQLDAVHRSAQSQCHPPDHAGQASAILEQLDPETARCMRFNHEVVGFHYDNNDDGHVYSAIVVLGADGNLHLPDLGYKVHVKKGSVVLFSAKQLLHKLDIDENAGADAKQFVLTFWTGQRFMDYLKANKHKEDFYGTSELDDDEALKHPTKDCYIVQMWIS</sequence>
<organism evidence="2 3">
    <name type="scientific">Clathrospora elynae</name>
    <dbReference type="NCBI Taxonomy" id="706981"/>
    <lineage>
        <taxon>Eukaryota</taxon>
        <taxon>Fungi</taxon>
        <taxon>Dikarya</taxon>
        <taxon>Ascomycota</taxon>
        <taxon>Pezizomycotina</taxon>
        <taxon>Dothideomycetes</taxon>
        <taxon>Pleosporomycetidae</taxon>
        <taxon>Pleosporales</taxon>
        <taxon>Diademaceae</taxon>
        <taxon>Clathrospora</taxon>
    </lineage>
</organism>
<feature type="region of interest" description="Disordered" evidence="1">
    <location>
        <begin position="1"/>
        <end position="21"/>
    </location>
</feature>
<evidence type="ECO:0000256" key="1">
    <source>
        <dbReference type="SAM" id="MobiDB-lite"/>
    </source>
</evidence>
<evidence type="ECO:0000313" key="3">
    <source>
        <dbReference type="Proteomes" id="UP000800038"/>
    </source>
</evidence>
<gene>
    <name evidence="2" type="ORF">EJ02DRAFT_29820</name>
</gene>